<dbReference type="InterPro" id="IPR050088">
    <property type="entry name" value="IspD/TarI_cytidylyltransf_bact"/>
</dbReference>
<dbReference type="InterPro" id="IPR029044">
    <property type="entry name" value="Nucleotide-diphossugar_trans"/>
</dbReference>
<sequence length="163" mass="17796">GEERFDSVKRGLEALRSQPELIAVQDAVRPLASEELIRRVVKAAARHGAAIPVVAAVDSFREIVGSREPEAGIEPSRIIDRSRLRIVQTPQIFEACLLRRAYDRERLDSFTDDASVVEADGTPVCLVEGERGNLKITTPEDFTIAEALLAAEEERAAAAGCTE</sequence>
<evidence type="ECO:0000313" key="3">
    <source>
        <dbReference type="EMBL" id="EKC59575.1"/>
    </source>
</evidence>
<dbReference type="PANTHER" id="PTHR32125:SF4">
    <property type="entry name" value="2-C-METHYL-D-ERYTHRITOL 4-PHOSPHATE CYTIDYLYLTRANSFERASE, CHLOROPLASTIC"/>
    <property type="match status" value="1"/>
</dbReference>
<dbReference type="SUPFAM" id="SSF53448">
    <property type="entry name" value="Nucleotide-diphospho-sugar transferases"/>
    <property type="match status" value="1"/>
</dbReference>
<protein>
    <submittedName>
        <fullName evidence="3">2-C-methyl-D-erythritol 4-phosphate cytidylyltransferase</fullName>
    </submittedName>
</protein>
<dbReference type="EMBL" id="AJWY01009016">
    <property type="protein sequence ID" value="EKC59575.1"/>
    <property type="molecule type" value="Genomic_DNA"/>
</dbReference>
<proteinExistence type="predicted"/>
<dbReference type="Gene3D" id="3.90.550.10">
    <property type="entry name" value="Spore Coat Polysaccharide Biosynthesis Protein SpsA, Chain A"/>
    <property type="match status" value="1"/>
</dbReference>
<comment type="caution">
    <text evidence="3">The sequence shown here is derived from an EMBL/GenBank/DDBJ whole genome shotgun (WGS) entry which is preliminary data.</text>
</comment>
<organism evidence="3">
    <name type="scientific">human gut metagenome</name>
    <dbReference type="NCBI Taxonomy" id="408170"/>
    <lineage>
        <taxon>unclassified sequences</taxon>
        <taxon>metagenomes</taxon>
        <taxon>organismal metagenomes</taxon>
    </lineage>
</organism>
<reference evidence="3" key="1">
    <citation type="journal article" date="2013" name="Environ. Microbiol.">
        <title>Microbiota from the distal guts of lean and obese adolescents exhibit partial functional redundancy besides clear differences in community structure.</title>
        <authorList>
            <person name="Ferrer M."/>
            <person name="Ruiz A."/>
            <person name="Lanza F."/>
            <person name="Haange S.B."/>
            <person name="Oberbach A."/>
            <person name="Till H."/>
            <person name="Bargiela R."/>
            <person name="Campoy C."/>
            <person name="Segura M.T."/>
            <person name="Richter M."/>
            <person name="von Bergen M."/>
            <person name="Seifert J."/>
            <person name="Suarez A."/>
        </authorList>
    </citation>
    <scope>NUCLEOTIDE SEQUENCE</scope>
</reference>
<dbReference type="Pfam" id="PF01128">
    <property type="entry name" value="IspD"/>
    <property type="match status" value="1"/>
</dbReference>
<gene>
    <name evidence="3" type="ORF">LEA_13287</name>
</gene>
<evidence type="ECO:0000256" key="1">
    <source>
        <dbReference type="ARBA" id="ARBA00022679"/>
    </source>
</evidence>
<keyword evidence="2 3" id="KW-0548">Nucleotidyltransferase</keyword>
<accession>K1T0M1</accession>
<name>K1T0M1_9ZZZZ</name>
<feature type="non-terminal residue" evidence="3">
    <location>
        <position position="1"/>
    </location>
</feature>
<dbReference type="GO" id="GO:0050518">
    <property type="term" value="F:2-C-methyl-D-erythritol 4-phosphate cytidylyltransferase activity"/>
    <property type="evidence" value="ECO:0007669"/>
    <property type="project" value="TreeGrafter"/>
</dbReference>
<evidence type="ECO:0000256" key="2">
    <source>
        <dbReference type="ARBA" id="ARBA00022695"/>
    </source>
</evidence>
<dbReference type="PANTHER" id="PTHR32125">
    <property type="entry name" value="2-C-METHYL-D-ERYTHRITOL 4-PHOSPHATE CYTIDYLYLTRANSFERASE, CHLOROPLASTIC"/>
    <property type="match status" value="1"/>
</dbReference>
<keyword evidence="1 3" id="KW-0808">Transferase</keyword>
<dbReference type="AlphaFoldDB" id="K1T0M1"/>
<dbReference type="InterPro" id="IPR034683">
    <property type="entry name" value="IspD/TarI"/>
</dbReference>